<evidence type="ECO:0000313" key="3">
    <source>
        <dbReference type="EMBL" id="WAW09878.1"/>
    </source>
</evidence>
<sequence length="955" mass="103609">MAQPPAYNRDTDFARNAGSNTDHNALNAEFDRASNSINDIRHNLALLQADDGRLRKDTVTHDSLDSELIRYLSADVLAGVQDELDRASAAALKAESAIEGIDEKIIQTDTAARLAAEKAEEAVRTVQQAQEAAQALERASLQQCEAEGSPDAMQVRINGLLPLEDMQAFFIRVPGENTTAAPVIRFVDDADAPVSCTVVKGMDVPLDAGDMAGDHLFQYNARLEKIVLLNPTSIRGTQAEGLPVGAVTMWMGTNTPKDFLSLDGKMISREDYPALFDTVWCGEPYNADADFFYRTVDDAGTMRSSTGDYMKMPEGSRYFVRGRDETGTGHPYQYQGDTLQNHTHRRVLQSLAVSRELDTANSGTVNFAAGGYAYAEGTDTGLVANGNAGDETRPMNFPVKWIIRARCSAVYENGVDVIALKARVEGLEAVVEGVSNGTGVPVGSIIEWGGRPDSIPPGYMNITTDTVQVVQVDTYPAFANAVWCGEENNEDADFFYRCNSANGWGRNVAGQYIVLPMAARYFIRGRAAAGESHPYQYQQDAFQGHRHESGMAIGIVSQESTARAYMDSKMPGKFNYPPIRDPISDGEHGEPRTADETRPMNFPVLYLIKLYEAIYNPAMLDIGKLVEAANENAVPLGMVAGFWTNQAPPGWLEISRELPSFHRVETLPQFVPLYYCGDEYNDTAHFAFRCDNPDGTGRNPEGAWICIGAAGKRFMRGRDETGVINPYQHQEGAIASHTSTVSGIAFTGTSTATSLGALNNTAANGLVAYTGTAAGDLVEVTDIPKLKAPYVKYEGEAETRPENFPVMWCIKVASAVVSRGLVDVTGLLNQYSDLNSRLSVSTILYPNDGTTEEPGKVSVNQRVVMDNPYPGYYVQCEAQILLDGQWGAAGFMYAGGGYGVDAYQYGERNEQVVIQTGGTYLASSSSNVGSPFGANINLNVATPCRVIVTRGGKIQ</sequence>
<dbReference type="InterPro" id="IPR037053">
    <property type="entry name" value="Phage_tail_collar_dom_sf"/>
</dbReference>
<evidence type="ECO:0000256" key="1">
    <source>
        <dbReference type="SAM" id="Coils"/>
    </source>
</evidence>
<feature type="region of interest" description="Disordered" evidence="2">
    <location>
        <begin position="1"/>
        <end position="20"/>
    </location>
</feature>
<dbReference type="SUPFAM" id="SSF88874">
    <property type="entry name" value="Receptor-binding domain of short tail fibre protein gp12"/>
    <property type="match status" value="1"/>
</dbReference>
<protein>
    <submittedName>
        <fullName evidence="3">Tail fiber protein</fullName>
    </submittedName>
</protein>
<dbReference type="EMBL" id="CP098242">
    <property type="protein sequence ID" value="WAW09878.1"/>
    <property type="molecule type" value="Genomic_DNA"/>
</dbReference>
<dbReference type="RefSeq" id="WP_269308883.1">
    <property type="nucleotide sequence ID" value="NZ_CP098242.1"/>
</dbReference>
<organism evidence="3 4">
    <name type="scientific">Oxalobacter vibrioformis</name>
    <dbReference type="NCBI Taxonomy" id="933080"/>
    <lineage>
        <taxon>Bacteria</taxon>
        <taxon>Pseudomonadati</taxon>
        <taxon>Pseudomonadota</taxon>
        <taxon>Betaproteobacteria</taxon>
        <taxon>Burkholderiales</taxon>
        <taxon>Oxalobacteraceae</taxon>
        <taxon>Oxalobacter</taxon>
    </lineage>
</organism>
<dbReference type="Proteomes" id="UP001156215">
    <property type="component" value="Chromosome"/>
</dbReference>
<keyword evidence="1" id="KW-0175">Coiled coil</keyword>
<evidence type="ECO:0000313" key="4">
    <source>
        <dbReference type="Proteomes" id="UP001156215"/>
    </source>
</evidence>
<name>A0A9E9LZU6_9BURK</name>
<feature type="coiled-coil region" evidence="1">
    <location>
        <begin position="112"/>
        <end position="139"/>
    </location>
</feature>
<evidence type="ECO:0000256" key="2">
    <source>
        <dbReference type="SAM" id="MobiDB-lite"/>
    </source>
</evidence>
<reference evidence="3" key="1">
    <citation type="journal article" date="2022" name="Front. Microbiol.">
        <title>New perspectives on an old grouping: The genomic and phenotypic variability of Oxalobacter formigenes and the implications for calcium oxalate stone prevention.</title>
        <authorList>
            <person name="Chmiel J.A."/>
            <person name="Carr C."/>
            <person name="Stuivenberg G.A."/>
            <person name="Venema R."/>
            <person name="Chanyi R.M."/>
            <person name="Al K.F."/>
            <person name="Giguere D."/>
            <person name="Say H."/>
            <person name="Akouris P.P."/>
            <person name="Dominguez Romero S.A."/>
            <person name="Kwong A."/>
            <person name="Tai V."/>
            <person name="Koval S.F."/>
            <person name="Razvi H."/>
            <person name="Bjazevic J."/>
            <person name="Burton J.P."/>
        </authorList>
    </citation>
    <scope>NUCLEOTIDE SEQUENCE</scope>
    <source>
        <strain evidence="3">WoOx3</strain>
    </source>
</reference>
<dbReference type="AlphaFoldDB" id="A0A9E9LZU6"/>
<proteinExistence type="predicted"/>
<dbReference type="Gene3D" id="3.90.1340.10">
    <property type="entry name" value="Phage tail collar domain"/>
    <property type="match status" value="1"/>
</dbReference>
<keyword evidence="4" id="KW-1185">Reference proteome</keyword>
<gene>
    <name evidence="3" type="ORF">NB640_11755</name>
</gene>
<dbReference type="KEGG" id="ovb:NB640_11755"/>
<accession>A0A9E9LZU6</accession>